<keyword evidence="3" id="KW-1185">Reference proteome</keyword>
<dbReference type="OrthoDB" id="5296884at2"/>
<comment type="caution">
    <text evidence="2">The sequence shown here is derived from an EMBL/GenBank/DDBJ whole genome shotgun (WGS) entry which is preliminary data.</text>
</comment>
<dbReference type="SUPFAM" id="SSF54593">
    <property type="entry name" value="Glyoxalase/Bleomycin resistance protein/Dihydroxybiphenyl dioxygenase"/>
    <property type="match status" value="1"/>
</dbReference>
<dbReference type="STRING" id="554083.BKD30_02275"/>
<evidence type="ECO:0000313" key="3">
    <source>
        <dbReference type="Proteomes" id="UP000187085"/>
    </source>
</evidence>
<dbReference type="InterPro" id="IPR037523">
    <property type="entry name" value="VOC_core"/>
</dbReference>
<accession>A0A1R1LL16</accession>
<reference evidence="2 3" key="1">
    <citation type="submission" date="2016-12" db="EMBL/GenBank/DDBJ databases">
        <title>Draft genome of Tersicoccus phoenicis 1P05MA.</title>
        <authorList>
            <person name="Nakajima Y."/>
            <person name="Yoshizawa S."/>
            <person name="Nakamura K."/>
            <person name="Ogura Y."/>
            <person name="Hayashi T."/>
            <person name="Kogure K."/>
        </authorList>
    </citation>
    <scope>NUCLEOTIDE SEQUENCE [LARGE SCALE GENOMIC DNA]</scope>
    <source>
        <strain evidence="2 3">1p05MA</strain>
    </source>
</reference>
<dbReference type="Gene3D" id="3.10.180.10">
    <property type="entry name" value="2,3-Dihydroxybiphenyl 1,2-Dioxygenase, domain 1"/>
    <property type="match status" value="1"/>
</dbReference>
<dbReference type="RefSeq" id="WP_076701435.1">
    <property type="nucleotide sequence ID" value="NZ_MRDE01000010.1"/>
</dbReference>
<protein>
    <submittedName>
        <fullName evidence="2">Glyoxalase</fullName>
    </submittedName>
</protein>
<gene>
    <name evidence="2" type="ORF">BKD30_02275</name>
</gene>
<evidence type="ECO:0000313" key="2">
    <source>
        <dbReference type="EMBL" id="OMH28179.1"/>
    </source>
</evidence>
<feature type="domain" description="VOC" evidence="1">
    <location>
        <begin position="14"/>
        <end position="141"/>
    </location>
</feature>
<proteinExistence type="predicted"/>
<dbReference type="PROSITE" id="PS51819">
    <property type="entry name" value="VOC"/>
    <property type="match status" value="1"/>
</dbReference>
<organism evidence="2 3">
    <name type="scientific">Tersicoccus phoenicis</name>
    <dbReference type="NCBI Taxonomy" id="554083"/>
    <lineage>
        <taxon>Bacteria</taxon>
        <taxon>Bacillati</taxon>
        <taxon>Actinomycetota</taxon>
        <taxon>Actinomycetes</taxon>
        <taxon>Micrococcales</taxon>
        <taxon>Micrococcaceae</taxon>
        <taxon>Tersicoccus</taxon>
    </lineage>
</organism>
<dbReference type="EMBL" id="MRDE01000010">
    <property type="protein sequence ID" value="OMH28179.1"/>
    <property type="molecule type" value="Genomic_DNA"/>
</dbReference>
<sequence length="141" mass="15293">MTGPLSAPGHAPNPVHHVELWTDDLAASEPSFAWLLSALGWDADHDSGWPSGRIWRHPTGVYLVLEQSPDVAGPHDRLRAGLNHLALRAADRAALDDLRAACAAHGWTELFAERYPHAGGPDHTALFLENVQGFEVEIVAD</sequence>
<name>A0A1R1LL16_9MICC</name>
<evidence type="ECO:0000259" key="1">
    <source>
        <dbReference type="PROSITE" id="PS51819"/>
    </source>
</evidence>
<dbReference type="Pfam" id="PF13669">
    <property type="entry name" value="Glyoxalase_4"/>
    <property type="match status" value="1"/>
</dbReference>
<dbReference type="AlphaFoldDB" id="A0A1R1LL16"/>
<dbReference type="InterPro" id="IPR029068">
    <property type="entry name" value="Glyas_Bleomycin-R_OHBP_Dase"/>
</dbReference>
<dbReference type="Proteomes" id="UP000187085">
    <property type="component" value="Unassembled WGS sequence"/>
</dbReference>